<dbReference type="MANE-Select" id="ENST00000675098.1">
    <property type="protein sequence ID" value="ENSP00000501768.1"/>
    <property type="RefSeq nucleotide sequence ID" value="NM_001414897.1"/>
    <property type="RefSeq protein sequence ID" value="NP_001401826.1"/>
</dbReference>
<sequence length="39" mass="4687">MYLGDSHVLLNTLCWCCHRKIWLHSGEDCYHCRTEPLRP</sequence>
<organism evidence="1 2">
    <name type="scientific">Homo sapiens</name>
    <name type="common">Human</name>
    <dbReference type="NCBI Taxonomy" id="9606"/>
    <lineage>
        <taxon>Eukaryota</taxon>
        <taxon>Metazoa</taxon>
        <taxon>Chordata</taxon>
        <taxon>Craniata</taxon>
        <taxon>Vertebrata</taxon>
        <taxon>Euteleostomi</taxon>
        <taxon>Mammalia</taxon>
        <taxon>Eutheria</taxon>
        <taxon>Euarchontoglires</taxon>
        <taxon>Primates</taxon>
        <taxon>Haplorrhini</taxon>
        <taxon>Catarrhini</taxon>
        <taxon>Hominidae</taxon>
        <taxon>Homo</taxon>
    </lineage>
</organism>
<dbReference type="KEGG" id="hsa:128092246"/>
<dbReference type="PeptideAtlas" id="A0A6Q8PFD8"/>
<reference evidence="1 2" key="2">
    <citation type="journal article" date="2003" name="Nature">
        <title>The DNA sequence and analysis of human chromosome 6.</title>
        <authorList>
            <person name="Mungall A.J."/>
            <person name="Palmer S.A."/>
            <person name="Sims S.K."/>
            <person name="Edwards C.A."/>
            <person name="Ashurst J.L."/>
            <person name="Wilming L."/>
            <person name="Jones M.C."/>
            <person name="Horton R."/>
            <person name="Hunt S.E."/>
            <person name="Scott C.E."/>
            <person name="Gilbert J.G."/>
            <person name="Clamp M.E."/>
            <person name="Bethel G."/>
            <person name="Milne S."/>
            <person name="Ainscough R."/>
            <person name="Almeida J.P."/>
            <person name="Ambrose K.D."/>
            <person name="Andrews T.D."/>
            <person name="Ashwell R.I."/>
            <person name="Babbage A.K."/>
            <person name="Bagguley C.L."/>
            <person name="Bailey J."/>
            <person name="Banerjee R."/>
            <person name="Barker D.J."/>
            <person name="Barlow K.F."/>
            <person name="Bates K."/>
            <person name="Beare D.M."/>
            <person name="Beasley H."/>
            <person name="Beasley O."/>
            <person name="Bird C.P."/>
            <person name="Blakey S."/>
            <person name="Bray-Allen S."/>
            <person name="Brook J."/>
            <person name="Brown A.J."/>
            <person name="Brown J.Y."/>
            <person name="Burford D.C."/>
            <person name="Burrill W."/>
            <person name="Burton J."/>
            <person name="Carder C."/>
            <person name="Carter N.P."/>
            <person name="Chapman J.C."/>
            <person name="Clark S.Y."/>
            <person name="Clark G."/>
            <person name="Clee C.M."/>
            <person name="Clegg S."/>
            <person name="Cobley V."/>
            <person name="Collier R.E."/>
            <person name="Collins J.E."/>
            <person name="Colman L.K."/>
            <person name="Corby N.R."/>
            <person name="Coville G.J."/>
            <person name="Culley K.M."/>
            <person name="Dhami P."/>
            <person name="Davies J."/>
            <person name="Dunn M."/>
            <person name="Earthrowl M.E."/>
            <person name="Ellington A.E."/>
            <person name="Evans K.A."/>
            <person name="Faulkner L."/>
            <person name="Francis M.D."/>
            <person name="Frankish A."/>
            <person name="Frankland J."/>
            <person name="French L."/>
            <person name="Garner P."/>
            <person name="Garnett J."/>
            <person name="Ghori M.J."/>
            <person name="Gilby L.M."/>
            <person name="Gillson C.J."/>
            <person name="Glithero R.J."/>
            <person name="Grafham D.V."/>
            <person name="Grant M."/>
            <person name="Gribble S."/>
            <person name="Griffiths C."/>
            <person name="Griffiths M."/>
            <person name="Hall R."/>
            <person name="Halls K.S."/>
            <person name="Hammond S."/>
            <person name="Harley J.L."/>
            <person name="Hart E.A."/>
            <person name="Heath P.D."/>
            <person name="Heathcott R."/>
            <person name="Holmes S.J."/>
            <person name="Howden P.J."/>
            <person name="Howe K.L."/>
            <person name="Howell G.R."/>
            <person name="Huckle E."/>
            <person name="Humphray S.J."/>
            <person name="Humphries M.D."/>
            <person name="Hunt A.R."/>
            <person name="Johnson C.M."/>
            <person name="Joy A.A."/>
            <person name="Kay M."/>
            <person name="Keenan S.J."/>
            <person name="Kimberley A.M."/>
            <person name="King A."/>
            <person name="Laird G.K."/>
            <person name="Langford C."/>
            <person name="Lawlor S."/>
            <person name="Leongamornlert D.A."/>
            <person name="Leversha M."/>
            <person name="Lloyd C.R."/>
            <person name="Lloyd D.M."/>
            <person name="Loveland J.E."/>
            <person name="Lovell J."/>
            <person name="Martin S."/>
            <person name="Mashreghi-Mohammadi M."/>
            <person name="Maslen G.L."/>
            <person name="Matthews L."/>
            <person name="McCann O.T."/>
            <person name="McLaren S.J."/>
            <person name="McLay K."/>
            <person name="McMurray A."/>
            <person name="Moore M.J."/>
            <person name="Mullikin J.C."/>
            <person name="Niblett D."/>
            <person name="Nickerson T."/>
            <person name="Novik K.L."/>
            <person name="Oliver K."/>
            <person name="Overton-Larty E.K."/>
            <person name="Parker A."/>
            <person name="Patel R."/>
            <person name="Pearce A.V."/>
            <person name="Peck A.I."/>
            <person name="Phillimore B."/>
            <person name="Phillips S."/>
            <person name="Plumb R.W."/>
            <person name="Porter K.M."/>
            <person name="Ramsey Y."/>
            <person name="Ranby S.A."/>
            <person name="Rice C.M."/>
            <person name="Ross M.T."/>
            <person name="Searle S.M."/>
            <person name="Sehra H.K."/>
            <person name="Sheridan E."/>
            <person name="Skuce C.D."/>
            <person name="Smith S."/>
            <person name="Smith M."/>
            <person name="Spraggon L."/>
            <person name="Squares S.L."/>
            <person name="Steward C.A."/>
            <person name="Sycamore N."/>
            <person name="Tamlyn-Hall G."/>
            <person name="Tester J."/>
            <person name="Theaker A.J."/>
            <person name="Thomas D.W."/>
            <person name="Thorpe A."/>
            <person name="Tracey A."/>
            <person name="Tromans A."/>
            <person name="Tubby B."/>
            <person name="Wall M."/>
            <person name="Wallis J.M."/>
            <person name="West A.P."/>
            <person name="White S.S."/>
            <person name="Whitehead S.L."/>
            <person name="Whittaker H."/>
            <person name="Wild A."/>
            <person name="Willey D.J."/>
            <person name="Wilmer T.E."/>
            <person name="Wood J.M."/>
            <person name="Wray P.W."/>
            <person name="Wyatt J.C."/>
            <person name="Young L."/>
            <person name="Younger R.M."/>
            <person name="Bentley D.R."/>
            <person name="Coulson A."/>
            <person name="Durbin R."/>
            <person name="Hubbard T."/>
            <person name="Sulston J.E."/>
            <person name="Dunham I."/>
            <person name="Rogers J."/>
            <person name="Beck S."/>
        </authorList>
    </citation>
    <scope>NUCLEOTIDE SEQUENCE [LARGE SCALE GENOMIC DNA]</scope>
</reference>
<reference evidence="1 2" key="3">
    <citation type="journal article" date="2004" name="Nature">
        <title>Finishing the euchromatic sequence of the human genome.</title>
        <authorList>
            <consortium name="International Human Genome Sequencing Consortium"/>
        </authorList>
    </citation>
    <scope>NUCLEOTIDE SEQUENCE [LARGE SCALE GENOMIC DNA]</scope>
</reference>
<accession>A0A6Q8PFD8</accession>
<dbReference type="GeneID" id="128092246"/>
<dbReference type="EMBL" id="AL031178">
    <property type="status" value="NOT_ANNOTATED_CDS"/>
    <property type="molecule type" value="Genomic_DNA"/>
</dbReference>
<dbReference type="RefSeq" id="NP_001401826.1">
    <property type="nucleotide sequence ID" value="NM_001414897.1"/>
</dbReference>
<proteinExistence type="predicted"/>
<evidence type="ECO:0000313" key="2">
    <source>
        <dbReference type="Proteomes" id="UP000005640"/>
    </source>
</evidence>
<reference evidence="1 2" key="1">
    <citation type="journal article" date="2001" name="Nature">
        <title>Initial sequencing and analysis of the human genome.</title>
        <authorList>
            <consortium name="International Human Genome Sequencing Consortium"/>
            <person name="Lander E.S."/>
            <person name="Linton L.M."/>
            <person name="Birren B."/>
            <person name="Nusbaum C."/>
            <person name="Zody M.C."/>
            <person name="Baldwin J."/>
            <person name="Devon K."/>
            <person name="Dewar K."/>
            <person name="Doyle M."/>
            <person name="FitzHugh W."/>
            <person name="Funke R."/>
            <person name="Gage D."/>
            <person name="Harris K."/>
            <person name="Heaford A."/>
            <person name="Howland J."/>
            <person name="Kann L."/>
            <person name="Lehoczky J."/>
            <person name="LeVine R."/>
            <person name="McEwan P."/>
            <person name="McKernan K."/>
            <person name="Meldrim J."/>
            <person name="Mesirov J.P."/>
            <person name="Miranda C."/>
            <person name="Morris W."/>
            <person name="Naylor J."/>
            <person name="Raymond C."/>
            <person name="Rosetti M."/>
            <person name="Santos R."/>
            <person name="Sheridan A."/>
            <person name="Sougnez C."/>
            <person name="Stange-Thomann N."/>
            <person name="Stojanovic N."/>
            <person name="Subramanian A."/>
            <person name="Wyman D."/>
            <person name="Rogers J."/>
            <person name="Sulston J."/>
            <person name="Ainscough R."/>
            <person name="Beck S."/>
            <person name="Bentley D."/>
            <person name="Burton J."/>
            <person name="Clee C."/>
            <person name="Carter N."/>
            <person name="Coulson A."/>
            <person name="Deadman R."/>
            <person name="Deloukas P."/>
            <person name="Dunham A."/>
            <person name="Dunham I."/>
            <person name="Durbin R."/>
            <person name="French L."/>
            <person name="Grafham D."/>
            <person name="Gregory S."/>
            <person name="Hubbard T."/>
            <person name="Humphray S."/>
            <person name="Hunt A."/>
            <person name="Jones M."/>
            <person name="Lloyd C."/>
            <person name="McMurray A."/>
            <person name="Matthews L."/>
            <person name="Mercer S."/>
            <person name="Milne S."/>
            <person name="Mullikin J.C."/>
            <person name="Mungall A."/>
            <person name="Plumb R."/>
            <person name="Ross M."/>
            <person name="Shownkeen R."/>
            <person name="Sims S."/>
            <person name="Waterston R.H."/>
            <person name="Wilson R.K."/>
            <person name="Hillier L.W."/>
            <person name="McPherson J.D."/>
            <person name="Marra M.A."/>
            <person name="Mardis E.R."/>
            <person name="Fulton L.A."/>
            <person name="Chinwalla A.T."/>
            <person name="Pepin K.H."/>
            <person name="Gish W.R."/>
            <person name="Chissoe S.L."/>
            <person name="Wendl M.C."/>
            <person name="Delehaunty K.D."/>
            <person name="Miner T.L."/>
            <person name="Delehaunty A."/>
            <person name="Kramer J.B."/>
            <person name="Cook L.L."/>
            <person name="Fulton R.S."/>
            <person name="Johnson D.L."/>
            <person name="Minx P.J."/>
            <person name="Clifton S.W."/>
            <person name="Hawkins T."/>
            <person name="Branscomb E."/>
            <person name="Predki P."/>
            <person name="Richardson P."/>
            <person name="Wenning S."/>
            <person name="Slezak T."/>
            <person name="Doggett N."/>
            <person name="Cheng J.F."/>
            <person name="Olsen A."/>
            <person name="Lucas S."/>
            <person name="Elkin C."/>
            <person name="Uberbacher E."/>
            <person name="Frazier M."/>
            <person name="Gibbs R.A."/>
            <person name="Muzny D.M."/>
            <person name="Scherer S.E."/>
            <person name="Bouck J.B."/>
            <person name="Sodergren E.J."/>
            <person name="Worley K.C."/>
            <person name="Rives C.M."/>
            <person name="Gorrell J.H."/>
            <person name="Metzker M.L."/>
            <person name="Naylor S.L."/>
            <person name="Kucherlapati R.S."/>
            <person name="Nelson D.L."/>
            <person name="Weinstock G.M."/>
            <person name="Sakaki Y."/>
            <person name="Fujiyama A."/>
            <person name="Hattori M."/>
            <person name="Yada T."/>
            <person name="Toyoda A."/>
            <person name="Itoh T."/>
            <person name="Kawagoe C."/>
            <person name="Watanabe H."/>
            <person name="Totoki Y."/>
            <person name="Taylor T."/>
            <person name="Weissenbach J."/>
            <person name="Heilig R."/>
            <person name="Saurin W."/>
            <person name="Artiguenave F."/>
            <person name="Brottier P."/>
            <person name="Bruls T."/>
            <person name="Pelletier E."/>
            <person name="Robert C."/>
            <person name="Wincker P."/>
            <person name="Smith D.R."/>
            <person name="Doucette-Stamm L."/>
            <person name="Rubenfield M."/>
            <person name="Weinstock K."/>
            <person name="Lee H.M."/>
            <person name="Dubois J."/>
            <person name="Rosenthal A."/>
            <person name="Platzer M."/>
            <person name="Nyakatura G."/>
            <person name="Taudien S."/>
            <person name="Rump A."/>
            <person name="Yang H."/>
            <person name="Yu J."/>
            <person name="Wang J."/>
            <person name="Huang G."/>
            <person name="Gu J."/>
            <person name="Hood L."/>
            <person name="Rowen L."/>
            <person name="Madan A."/>
            <person name="Qin S."/>
            <person name="Davis R.W."/>
            <person name="Federspiel N.A."/>
            <person name="Abola A.P."/>
            <person name="Proctor M.J."/>
            <person name="Myers R.M."/>
            <person name="Schmutz J."/>
            <person name="Dickson M."/>
            <person name="Grimwood J."/>
            <person name="Cox D.R."/>
            <person name="Olson M.V."/>
            <person name="Kaul R."/>
            <person name="Raymond C."/>
            <person name="Shimizu N."/>
            <person name="Kawasaki K."/>
            <person name="Minoshima S."/>
            <person name="Evans G.A."/>
            <person name="Athanasiou M."/>
            <person name="Schultz R."/>
            <person name="Roe B.A."/>
            <person name="Chen F."/>
            <person name="Pan H."/>
            <person name="Ramser J."/>
            <person name="Lehrach H."/>
            <person name="Reinhardt R."/>
            <person name="McCombie W.R."/>
            <person name="de la Bastide M."/>
            <person name="Dedhia N."/>
            <person name="Blocker H."/>
            <person name="Hornischer K."/>
            <person name="Nordsiek G."/>
            <person name="Agarwala R."/>
            <person name="Aravind L."/>
            <person name="Bailey J.A."/>
            <person name="Bateman A."/>
            <person name="Batzoglou S."/>
            <person name="Birney E."/>
            <person name="Bork P."/>
            <person name="Brown D.G."/>
            <person name="Burge C.B."/>
            <person name="Cerutti L."/>
            <person name="Chen H.C."/>
            <person name="Church D."/>
            <person name="Clamp M."/>
            <person name="Copley R.R."/>
            <person name="Doerks T."/>
            <person name="Eddy S.R."/>
            <person name="Eichler E.E."/>
            <person name="Furey T.S."/>
            <person name="Galagan J."/>
            <person name="Gilbert J.G."/>
            <person name="Harmon C."/>
            <person name="Hayashizaki Y."/>
            <person name="Haussler D."/>
            <person name="Hermjakob H."/>
            <person name="Hokamp K."/>
            <person name="Jang W."/>
            <person name="Johnson L.S."/>
            <person name="Jones T.A."/>
            <person name="Kasif S."/>
            <person name="Kaspryzk A."/>
            <person name="Kennedy S."/>
            <person name="Kent W.J."/>
            <person name="Kitts P."/>
            <person name="Koonin E.V."/>
            <person name="Korf I."/>
            <person name="Kulp D."/>
            <person name="Lancet D."/>
            <person name="Lowe T.M."/>
            <person name="McLysaght A."/>
            <person name="Mikkelsen T."/>
            <person name="Moran J.V."/>
            <person name="Mulder N."/>
            <person name="Pollara V.J."/>
            <person name="Ponting C.P."/>
            <person name="Schuler G."/>
            <person name="Schultz J."/>
            <person name="Slater G."/>
            <person name="Smit A.F."/>
            <person name="Stupka E."/>
            <person name="Szustakowski J."/>
            <person name="Thierry-Mieg D."/>
            <person name="Thierry-Mieg J."/>
            <person name="Wagner L."/>
            <person name="Wallis J."/>
            <person name="Wheeler R."/>
            <person name="Williams A."/>
            <person name="Wolf Y.I."/>
            <person name="Wolfe K.H."/>
            <person name="Yang S.P."/>
            <person name="Yeh R.F."/>
            <person name="Collins F."/>
            <person name="Guyer M.S."/>
            <person name="Peterson J."/>
            <person name="Felsenfeld A."/>
            <person name="Wetterstrand K.A."/>
            <person name="Patrinos A."/>
            <person name="Morgan M.J."/>
            <person name="de Jong P."/>
            <person name="Catanese J.J."/>
            <person name="Osoegawa K."/>
            <person name="Shizuya H."/>
            <person name="Choi S."/>
            <person name="Chen Y.J."/>
        </authorList>
    </citation>
    <scope>NUCLEOTIDE SEQUENCE [LARGE SCALE GENOMIC DNA]</scope>
</reference>
<dbReference type="Proteomes" id="UP000005640">
    <property type="component" value="Chromosome 6"/>
</dbReference>
<dbReference type="InParanoid" id="A0A6Q8PFD8"/>
<dbReference type="OrthoDB" id="9643586at2759"/>
<reference evidence="1" key="4">
    <citation type="submission" date="2025-08" db="UniProtKB">
        <authorList>
            <consortium name="Ensembl"/>
        </authorList>
    </citation>
    <scope>IDENTIFICATION</scope>
</reference>
<dbReference type="AlphaFoldDB" id="A0A6Q8PFD8"/>
<dbReference type="GeneCards" id="LOC128092246"/>
<evidence type="ECO:0000313" key="1">
    <source>
        <dbReference type="Ensembl" id="ENSP00000501768.1"/>
    </source>
</evidence>
<name>A0A6Q8PFD8_HUMAN</name>
<gene>
    <name evidence="1" type="primary">LOC128092246</name>
</gene>
<keyword evidence="2" id="KW-1185">Reference proteome</keyword>
<reference evidence="1" key="5">
    <citation type="submission" date="2025-09" db="UniProtKB">
        <authorList>
            <consortium name="Ensembl"/>
        </authorList>
    </citation>
    <scope>IDENTIFICATION</scope>
</reference>
<dbReference type="Bgee" id="ENSG00000288614">
    <property type="expression patterns" value="Expressed in skeletal muscle tissue and 50 other cell types or tissues"/>
</dbReference>
<protein>
    <submittedName>
        <fullName evidence="1">Uncharacterized protein</fullName>
    </submittedName>
</protein>
<dbReference type="Ensembl" id="ENST00000675098.1">
    <property type="protein sequence ID" value="ENSP00000501768.1"/>
    <property type="gene ID" value="ENSG00000288614.1"/>
</dbReference>